<evidence type="ECO:0008006" key="3">
    <source>
        <dbReference type="Google" id="ProtNLM"/>
    </source>
</evidence>
<reference evidence="1 2" key="2">
    <citation type="submission" date="2020-03" db="EMBL/GenBank/DDBJ databases">
        <authorList>
            <person name="Ichikawa N."/>
            <person name="Kimura A."/>
            <person name="Kitahashi Y."/>
            <person name="Uohara A."/>
        </authorList>
    </citation>
    <scope>NUCLEOTIDE SEQUENCE [LARGE SCALE GENOMIC DNA]</scope>
    <source>
        <strain evidence="1 2">NBRC 105367</strain>
    </source>
</reference>
<dbReference type="InterPro" id="IPR013211">
    <property type="entry name" value="LVIVD"/>
</dbReference>
<dbReference type="KEGG" id="psuu:Psuf_091870"/>
<dbReference type="InterPro" id="IPR011047">
    <property type="entry name" value="Quinoprotein_ADH-like_sf"/>
</dbReference>
<dbReference type="SUPFAM" id="SSF50998">
    <property type="entry name" value="Quinoprotein alcohol dehydrogenase-like"/>
    <property type="match status" value="1"/>
</dbReference>
<organism evidence="1 2">
    <name type="scientific">Phytohabitans suffuscus</name>
    <dbReference type="NCBI Taxonomy" id="624315"/>
    <lineage>
        <taxon>Bacteria</taxon>
        <taxon>Bacillati</taxon>
        <taxon>Actinomycetota</taxon>
        <taxon>Actinomycetes</taxon>
        <taxon>Micromonosporales</taxon>
        <taxon>Micromonosporaceae</taxon>
    </lineage>
</organism>
<gene>
    <name evidence="1" type="ORF">Psuf_091870</name>
</gene>
<evidence type="ECO:0000313" key="2">
    <source>
        <dbReference type="Proteomes" id="UP000503011"/>
    </source>
</evidence>
<dbReference type="Proteomes" id="UP000503011">
    <property type="component" value="Chromosome"/>
</dbReference>
<evidence type="ECO:0000313" key="1">
    <source>
        <dbReference type="EMBL" id="BCB91874.1"/>
    </source>
</evidence>
<reference evidence="1 2" key="1">
    <citation type="submission" date="2020-03" db="EMBL/GenBank/DDBJ databases">
        <title>Whole genome shotgun sequence of Phytohabitans suffuscus NBRC 105367.</title>
        <authorList>
            <person name="Komaki H."/>
            <person name="Tamura T."/>
        </authorList>
    </citation>
    <scope>NUCLEOTIDE SEQUENCE [LARGE SCALE GENOMIC DNA]</scope>
    <source>
        <strain evidence="1 2">NBRC 105367</strain>
    </source>
</reference>
<dbReference type="Pfam" id="PF08309">
    <property type="entry name" value="LVIVD"/>
    <property type="match status" value="2"/>
</dbReference>
<keyword evidence="2" id="KW-1185">Reference proteome</keyword>
<dbReference type="AlphaFoldDB" id="A0A6F8Z0M5"/>
<accession>A0A6F8Z0M5</accession>
<name>A0A6F8Z0M5_9ACTN</name>
<proteinExistence type="predicted"/>
<protein>
    <recommendedName>
        <fullName evidence="3">LVIVD repeat-containing protein</fullName>
    </recommendedName>
</protein>
<dbReference type="EMBL" id="AP022871">
    <property type="protein sequence ID" value="BCB91874.1"/>
    <property type="molecule type" value="Genomic_DNA"/>
</dbReference>
<sequence>MARTHPEWKQALRRRPAPPLKEPVAVNTEFAGHCRVDGRVDGMQLQCQKVGERYYLYLGHFWSGGVSVVDATDPANMGVVAFIPVPNEHTWHCKVQVADDILMVSCEGALFTPTTDQAKAAKGVRFFDVRDPHRPVELSAWQGADPGFGVHRSWWNGGRYAYLSHGVAAGDYVYQGRRGTRVLTTVDISDPQDPRHVSDFWLPVQRGEGEQPAPWESFGVHEPVIEGDRAYVAYADGGFAIVDISVPEEPVLRSHVRTYPELTDGQTHTCVPIPERDLLVVCEESMVAFGLEGPKDVRIWDISDETNPVRITEMPIPEPRPEEPYDSYFHKGERFGPHSLHDNHQGKARITDRIFNAYMNAGLRVWDITDAAEPVEVASFVPAHPTEWADPRPYNRIADSFRGGTRGTCSQDVLVDPRGYIFLSGYNDGIWAVREL</sequence>
<dbReference type="RefSeq" id="WP_173165405.1">
    <property type="nucleotide sequence ID" value="NZ_AP022871.1"/>
</dbReference>